<feature type="domain" description="C2H2-type" evidence="8">
    <location>
        <begin position="32"/>
        <end position="59"/>
    </location>
</feature>
<dbReference type="PROSITE" id="PS50157">
    <property type="entry name" value="ZINC_FINGER_C2H2_2"/>
    <property type="match status" value="5"/>
</dbReference>
<dbReference type="SMART" id="SM00355">
    <property type="entry name" value="ZnF_C2H2"/>
    <property type="match status" value="4"/>
</dbReference>
<evidence type="ECO:0000256" key="1">
    <source>
        <dbReference type="ARBA" id="ARBA00004123"/>
    </source>
</evidence>
<dbReference type="FunFam" id="3.30.160.60:FF:001818">
    <property type="entry name" value="GDNF-inducible zinc finger protein 1 isoform X1"/>
    <property type="match status" value="1"/>
</dbReference>
<dbReference type="PANTHER" id="PTHR16515:SF66">
    <property type="entry name" value="C2H2-TYPE DOMAIN-CONTAINING PROTEIN"/>
    <property type="match status" value="1"/>
</dbReference>
<keyword evidence="5" id="KW-0862">Zinc</keyword>
<dbReference type="FunFam" id="3.30.160.60:FF:000446">
    <property type="entry name" value="Zinc finger protein"/>
    <property type="match status" value="1"/>
</dbReference>
<organism evidence="9 10">
    <name type="scientific">Dracunculus medinensis</name>
    <name type="common">Guinea worm</name>
    <dbReference type="NCBI Taxonomy" id="318479"/>
    <lineage>
        <taxon>Eukaryota</taxon>
        <taxon>Metazoa</taxon>
        <taxon>Ecdysozoa</taxon>
        <taxon>Nematoda</taxon>
        <taxon>Chromadorea</taxon>
        <taxon>Rhabditida</taxon>
        <taxon>Spirurina</taxon>
        <taxon>Dracunculoidea</taxon>
        <taxon>Dracunculidae</taxon>
        <taxon>Dracunculus</taxon>
    </lineage>
</organism>
<dbReference type="FunFam" id="3.30.160.60:FF:002869">
    <property type="entry name" value="Comb gap splice variant cg14"/>
    <property type="match status" value="1"/>
</dbReference>
<sequence>LLMFSRIRNLTKISPRGRKMYRMIRRQPQKVLYCLECDKSFKYPSKLAEHMRTHTGERPYRCEICGARFTQGNPLKQQLPICKEVYCMEEPYTNVQNRSKYKFHLKGSIIADPRPPRRGRRTLRRADTVEVDNALAEMAAPVKSLAYLDKAKFTRNCNFRSSKNLDWIINTVAKGENIDSACSHNRRKPQIHQCEYCGRVDKYPSKIQAHMRTHTGERPFQCSICGMRFAQRTPMRMHVRRHLNHKPYICDIDSCTERFINGSLLNMHQKMKHHGQKLVIFELNSKSKLLKYSYFDIRILIIHNNHNDDDYEFVIINDDDYEFVGDVIKMF</sequence>
<dbReference type="Pfam" id="PF00096">
    <property type="entry name" value="zf-C2H2"/>
    <property type="match status" value="3"/>
</dbReference>
<dbReference type="GO" id="GO:0005634">
    <property type="term" value="C:nucleus"/>
    <property type="evidence" value="ECO:0007669"/>
    <property type="project" value="UniProtKB-SubCell"/>
</dbReference>
<accession>A0A0N4U5S3</accession>
<feature type="domain" description="C2H2-type" evidence="8">
    <location>
        <begin position="192"/>
        <end position="219"/>
    </location>
</feature>
<dbReference type="SUPFAM" id="SSF57667">
    <property type="entry name" value="beta-beta-alpha zinc fingers"/>
    <property type="match status" value="3"/>
</dbReference>
<evidence type="ECO:0000256" key="6">
    <source>
        <dbReference type="ARBA" id="ARBA00023242"/>
    </source>
</evidence>
<keyword evidence="4 7" id="KW-0863">Zinc-finger</keyword>
<comment type="subcellular location">
    <subcellularLocation>
        <location evidence="1">Nucleus</location>
    </subcellularLocation>
</comment>
<dbReference type="Gene3D" id="3.30.160.60">
    <property type="entry name" value="Classic Zinc Finger"/>
    <property type="match status" value="5"/>
</dbReference>
<evidence type="ECO:0000313" key="10">
    <source>
        <dbReference type="WBParaSite" id="DME_0000221801-mRNA-1"/>
    </source>
</evidence>
<dbReference type="Proteomes" id="UP000038040">
    <property type="component" value="Unplaced"/>
</dbReference>
<dbReference type="InterPro" id="IPR036236">
    <property type="entry name" value="Znf_C2H2_sf"/>
</dbReference>
<evidence type="ECO:0000259" key="8">
    <source>
        <dbReference type="PROSITE" id="PS50157"/>
    </source>
</evidence>
<evidence type="ECO:0000256" key="7">
    <source>
        <dbReference type="PROSITE-ProRule" id="PRU00042"/>
    </source>
</evidence>
<dbReference type="GO" id="GO:0008270">
    <property type="term" value="F:zinc ion binding"/>
    <property type="evidence" value="ECO:0007669"/>
    <property type="project" value="UniProtKB-KW"/>
</dbReference>
<dbReference type="AlphaFoldDB" id="A0A0N4U5S3"/>
<evidence type="ECO:0000256" key="3">
    <source>
        <dbReference type="ARBA" id="ARBA00022737"/>
    </source>
</evidence>
<dbReference type="PANTHER" id="PTHR16515">
    <property type="entry name" value="PR DOMAIN ZINC FINGER PROTEIN"/>
    <property type="match status" value="1"/>
</dbReference>
<proteinExistence type="predicted"/>
<dbReference type="PROSITE" id="PS00028">
    <property type="entry name" value="ZINC_FINGER_C2H2_1"/>
    <property type="match status" value="3"/>
</dbReference>
<dbReference type="InterPro" id="IPR013087">
    <property type="entry name" value="Znf_C2H2_type"/>
</dbReference>
<reference evidence="10" key="1">
    <citation type="submission" date="2017-02" db="UniProtKB">
        <authorList>
            <consortium name="WormBaseParasite"/>
        </authorList>
    </citation>
    <scope>IDENTIFICATION</scope>
</reference>
<evidence type="ECO:0000313" key="9">
    <source>
        <dbReference type="Proteomes" id="UP000038040"/>
    </source>
</evidence>
<evidence type="ECO:0000256" key="2">
    <source>
        <dbReference type="ARBA" id="ARBA00022723"/>
    </source>
</evidence>
<name>A0A0N4U5S3_DRAME</name>
<evidence type="ECO:0000256" key="5">
    <source>
        <dbReference type="ARBA" id="ARBA00022833"/>
    </source>
</evidence>
<keyword evidence="6" id="KW-0539">Nucleus</keyword>
<protein>
    <submittedName>
        <fullName evidence="10">Zinc finger protein</fullName>
    </submittedName>
</protein>
<feature type="domain" description="C2H2-type" evidence="8">
    <location>
        <begin position="248"/>
        <end position="278"/>
    </location>
</feature>
<feature type="domain" description="C2H2-type" evidence="8">
    <location>
        <begin position="60"/>
        <end position="91"/>
    </location>
</feature>
<dbReference type="WBParaSite" id="DME_0000221801-mRNA-1">
    <property type="protein sequence ID" value="DME_0000221801-mRNA-1"/>
    <property type="gene ID" value="DME_0000221801"/>
</dbReference>
<dbReference type="InterPro" id="IPR050331">
    <property type="entry name" value="Zinc_finger"/>
</dbReference>
<feature type="domain" description="C2H2-type" evidence="8">
    <location>
        <begin position="220"/>
        <end position="247"/>
    </location>
</feature>
<evidence type="ECO:0000256" key="4">
    <source>
        <dbReference type="ARBA" id="ARBA00022771"/>
    </source>
</evidence>
<keyword evidence="3" id="KW-0677">Repeat</keyword>
<keyword evidence="2" id="KW-0479">Metal-binding</keyword>
<dbReference type="GO" id="GO:0000122">
    <property type="term" value="P:negative regulation of transcription by RNA polymerase II"/>
    <property type="evidence" value="ECO:0007669"/>
    <property type="project" value="UniProtKB-ARBA"/>
</dbReference>